<dbReference type="EMBL" id="JAPCXC010000101">
    <property type="protein sequence ID" value="KAJ1605388.1"/>
    <property type="molecule type" value="Genomic_DNA"/>
</dbReference>
<comment type="similarity">
    <text evidence="1 4">Belongs to the AAA ATPase family.</text>
</comment>
<dbReference type="SMART" id="SM00382">
    <property type="entry name" value="AAA"/>
    <property type="match status" value="1"/>
</dbReference>
<dbReference type="AlphaFoldDB" id="A0A9D5HXH7"/>
<evidence type="ECO:0000256" key="4">
    <source>
        <dbReference type="RuleBase" id="RU003651"/>
    </source>
</evidence>
<evidence type="ECO:0000256" key="2">
    <source>
        <dbReference type="ARBA" id="ARBA00022741"/>
    </source>
</evidence>
<comment type="caution">
    <text evidence="6">The sequence shown here is derived from an EMBL/GenBank/DDBJ whole genome shotgun (WGS) entry which is preliminary data.</text>
</comment>
<evidence type="ECO:0000256" key="3">
    <source>
        <dbReference type="ARBA" id="ARBA00022840"/>
    </source>
</evidence>
<keyword evidence="3 4" id="KW-0067">ATP-binding</keyword>
<dbReference type="InterPro" id="IPR003959">
    <property type="entry name" value="ATPase_AAA_core"/>
</dbReference>
<dbReference type="GO" id="GO:0016887">
    <property type="term" value="F:ATP hydrolysis activity"/>
    <property type="evidence" value="ECO:0007669"/>
    <property type="project" value="InterPro"/>
</dbReference>
<dbReference type="Proteomes" id="UP001067231">
    <property type="component" value="Unassembled WGS sequence"/>
</dbReference>
<reference evidence="6" key="1">
    <citation type="submission" date="2022-10" db="EMBL/GenBank/DDBJ databases">
        <title>Adaptive evolution leads to modifications in subtelomeric GC content in a zoonotic Cryptosporidium species.</title>
        <authorList>
            <person name="Li J."/>
            <person name="Feng Y."/>
            <person name="Xiao L."/>
        </authorList>
    </citation>
    <scope>NUCLEOTIDE SEQUENCE</scope>
    <source>
        <strain evidence="6">33844</strain>
    </source>
</reference>
<dbReference type="SUPFAM" id="SSF52540">
    <property type="entry name" value="P-loop containing nucleoside triphosphate hydrolases"/>
    <property type="match status" value="1"/>
</dbReference>
<organism evidence="6">
    <name type="scientific">Cryptosporidium canis</name>
    <dbReference type="NCBI Taxonomy" id="195482"/>
    <lineage>
        <taxon>Eukaryota</taxon>
        <taxon>Sar</taxon>
        <taxon>Alveolata</taxon>
        <taxon>Apicomplexa</taxon>
        <taxon>Conoidasida</taxon>
        <taxon>Coccidia</taxon>
        <taxon>Eucoccidiorida</taxon>
        <taxon>Eimeriorina</taxon>
        <taxon>Cryptosporidiidae</taxon>
        <taxon>Cryptosporidium</taxon>
    </lineage>
</organism>
<proteinExistence type="inferred from homology"/>
<dbReference type="Pfam" id="PF00004">
    <property type="entry name" value="AAA"/>
    <property type="match status" value="1"/>
</dbReference>
<name>A0A9D5HXH7_9CRYT</name>
<dbReference type="CDD" id="cd19481">
    <property type="entry name" value="RecA-like_protease"/>
    <property type="match status" value="1"/>
</dbReference>
<dbReference type="PROSITE" id="PS00674">
    <property type="entry name" value="AAA"/>
    <property type="match status" value="1"/>
</dbReference>
<evidence type="ECO:0000313" key="6">
    <source>
        <dbReference type="EMBL" id="KAJ1605388.1"/>
    </source>
</evidence>
<sequence>MFGLQYIPIIISKVDTVHRFFQANSCQRWHMVNTGGFKIKYFENYYKDLGVNKNLKVLYPHVMLVNCKASNIPIKDFKEFLNKISKYHDNVQSHPKIDEINNNVRINIQLQSGSFAEKIGRFLEIVNENCSRFQNSTVFNNWKIVDDINGKKITIEINTLDNGGIVNIQIPSDKNHPINIEYIKSKNSLYKSDLDAIHFLMKPSNYFDNFKRSNSRDMFINKRSFFSNHVLFDKSVLEKELIGNFERMFDNLNRDIFTEALIDNFNDNCSSIEYNSNSSKQYSNEPNTSYTYSNSDNCSYDNIISSLEDLGVQVYYKPNKNCELASNAWDCLGGYEDVKRQIEEHIMLSLKSPEILDKIVDGTRVHKDSKNRPKLVLFEGPPGTGKTTSARIISNTIDIPLIYVSLENIVSKWYGESENRLAQIFDIAKKFNQGCIIFIDEIDALASSRDKTFSMHEGSKKILSVLLRKLDGFDTMNSKTLLICATNRRKDIDEAFLNRIDSTVIFNLPNESERELIFKQYAKHLTSEERLELSKISKKLSGRSIRQICLEAEREWASMILKKKELQKDEVELPPVEVYKNALKRRVK</sequence>
<protein>
    <submittedName>
        <fullName evidence="6">CDC48-like AAA ATPase</fullName>
    </submittedName>
</protein>
<dbReference type="InterPro" id="IPR003960">
    <property type="entry name" value="ATPase_AAA_CS"/>
</dbReference>
<accession>A0A9D5HXH7</accession>
<evidence type="ECO:0000256" key="1">
    <source>
        <dbReference type="ARBA" id="ARBA00006914"/>
    </source>
</evidence>
<dbReference type="InterPro" id="IPR050221">
    <property type="entry name" value="26S_Proteasome_ATPase"/>
</dbReference>
<dbReference type="InterPro" id="IPR003593">
    <property type="entry name" value="AAA+_ATPase"/>
</dbReference>
<evidence type="ECO:0000259" key="5">
    <source>
        <dbReference type="SMART" id="SM00382"/>
    </source>
</evidence>
<dbReference type="OrthoDB" id="5925at2759"/>
<keyword evidence="2 4" id="KW-0547">Nucleotide-binding</keyword>
<gene>
    <name evidence="6" type="ORF">OJ253_3168</name>
</gene>
<dbReference type="PANTHER" id="PTHR23073">
    <property type="entry name" value="26S PROTEASOME REGULATORY SUBUNIT"/>
    <property type="match status" value="1"/>
</dbReference>
<feature type="domain" description="AAA+ ATPase" evidence="5">
    <location>
        <begin position="372"/>
        <end position="511"/>
    </location>
</feature>
<dbReference type="GO" id="GO:0005524">
    <property type="term" value="F:ATP binding"/>
    <property type="evidence" value="ECO:0007669"/>
    <property type="project" value="UniProtKB-KW"/>
</dbReference>
<dbReference type="Gene3D" id="3.40.50.300">
    <property type="entry name" value="P-loop containing nucleotide triphosphate hydrolases"/>
    <property type="match status" value="1"/>
</dbReference>
<dbReference type="InterPro" id="IPR027417">
    <property type="entry name" value="P-loop_NTPase"/>
</dbReference>